<dbReference type="Proteomes" id="UP001215280">
    <property type="component" value="Unassembled WGS sequence"/>
</dbReference>
<reference evidence="1" key="1">
    <citation type="submission" date="2023-03" db="EMBL/GenBank/DDBJ databases">
        <title>Massive genome expansion in bonnet fungi (Mycena s.s.) driven by repeated elements and novel gene families across ecological guilds.</title>
        <authorList>
            <consortium name="Lawrence Berkeley National Laboratory"/>
            <person name="Harder C.B."/>
            <person name="Miyauchi S."/>
            <person name="Viragh M."/>
            <person name="Kuo A."/>
            <person name="Thoen E."/>
            <person name="Andreopoulos B."/>
            <person name="Lu D."/>
            <person name="Skrede I."/>
            <person name="Drula E."/>
            <person name="Henrissat B."/>
            <person name="Morin E."/>
            <person name="Kohler A."/>
            <person name="Barry K."/>
            <person name="LaButti K."/>
            <person name="Morin E."/>
            <person name="Salamov A."/>
            <person name="Lipzen A."/>
            <person name="Mereny Z."/>
            <person name="Hegedus B."/>
            <person name="Baldrian P."/>
            <person name="Stursova M."/>
            <person name="Weitz H."/>
            <person name="Taylor A."/>
            <person name="Grigoriev I.V."/>
            <person name="Nagy L.G."/>
            <person name="Martin F."/>
            <person name="Kauserud H."/>
        </authorList>
    </citation>
    <scope>NUCLEOTIDE SEQUENCE</scope>
    <source>
        <strain evidence="1">CBHHK188m</strain>
    </source>
</reference>
<evidence type="ECO:0000313" key="2">
    <source>
        <dbReference type="Proteomes" id="UP001215280"/>
    </source>
</evidence>
<dbReference type="EMBL" id="JARJLG010000050">
    <property type="protein sequence ID" value="KAJ7760135.1"/>
    <property type="molecule type" value="Genomic_DNA"/>
</dbReference>
<comment type="caution">
    <text evidence="1">The sequence shown here is derived from an EMBL/GenBank/DDBJ whole genome shotgun (WGS) entry which is preliminary data.</text>
</comment>
<dbReference type="AlphaFoldDB" id="A0AAD7NH72"/>
<gene>
    <name evidence="1" type="ORF">DFH07DRAFT_957784</name>
</gene>
<keyword evidence="2" id="KW-1185">Reference proteome</keyword>
<protein>
    <submittedName>
        <fullName evidence="1">Uncharacterized protein</fullName>
    </submittedName>
</protein>
<evidence type="ECO:0000313" key="1">
    <source>
        <dbReference type="EMBL" id="KAJ7760135.1"/>
    </source>
</evidence>
<proteinExistence type="predicted"/>
<sequence>MSISPTIPRTFRLQGQYLSDARVITVARGSRDVVLHTPNPTIAPPINEQKSRMLRYMSAKHPYLVFVPKFEPWEGPLFDVLQYSWHELPITEREDGHWELNQAVAETWHNVAACLRVVGALILEIVGIPAPEFSALLYPEFL</sequence>
<accession>A0AAD7NH72</accession>
<organism evidence="1 2">
    <name type="scientific">Mycena maculata</name>
    <dbReference type="NCBI Taxonomy" id="230809"/>
    <lineage>
        <taxon>Eukaryota</taxon>
        <taxon>Fungi</taxon>
        <taxon>Dikarya</taxon>
        <taxon>Basidiomycota</taxon>
        <taxon>Agaricomycotina</taxon>
        <taxon>Agaricomycetes</taxon>
        <taxon>Agaricomycetidae</taxon>
        <taxon>Agaricales</taxon>
        <taxon>Marasmiineae</taxon>
        <taxon>Mycenaceae</taxon>
        <taxon>Mycena</taxon>
    </lineage>
</organism>
<name>A0AAD7NH72_9AGAR</name>